<feature type="region of interest" description="Disordered" evidence="1">
    <location>
        <begin position="1"/>
        <end position="20"/>
    </location>
</feature>
<reference evidence="2 3" key="1">
    <citation type="journal article" date="2011" name="BMC Genomics">
        <title>Complete genome sequence of Corynebacterium variabile DSM 44702 isolated from the surface of smear-ripened cheeses and insights into cheese ripening and flavor generation.</title>
        <authorList>
            <person name="Schroeder J."/>
            <person name="Maus I."/>
            <person name="Trost E."/>
            <person name="Tauch A."/>
        </authorList>
    </citation>
    <scope>NUCLEOTIDE SEQUENCE [LARGE SCALE GENOMIC DNA]</scope>
    <source>
        <strain evidence="3">DSM 44702 / JCM 12073 / NCIMB 30131</strain>
    </source>
</reference>
<gene>
    <name evidence="2" type="ordered locus">CVAR_1667</name>
</gene>
<organism evidence="2 3">
    <name type="scientific">Corynebacterium variabile (strain DSM 44702 / CIP 107183 / JCM 12073 / NCIMB 30131)</name>
    <name type="common">Corynebacterium mooreparkense</name>
    <dbReference type="NCBI Taxonomy" id="858619"/>
    <lineage>
        <taxon>Bacteria</taxon>
        <taxon>Bacillati</taxon>
        <taxon>Actinomycetota</taxon>
        <taxon>Actinomycetes</taxon>
        <taxon>Mycobacteriales</taxon>
        <taxon>Corynebacteriaceae</taxon>
        <taxon>Corynebacterium</taxon>
    </lineage>
</organism>
<evidence type="ECO:0000256" key="1">
    <source>
        <dbReference type="SAM" id="MobiDB-lite"/>
    </source>
</evidence>
<feature type="region of interest" description="Disordered" evidence="1">
    <location>
        <begin position="39"/>
        <end position="88"/>
    </location>
</feature>
<accession>G0HEN3</accession>
<protein>
    <submittedName>
        <fullName evidence="2">Putative secreted protein</fullName>
    </submittedName>
</protein>
<dbReference type="AlphaFoldDB" id="G0HEN3"/>
<proteinExistence type="predicted"/>
<dbReference type="KEGG" id="cva:CVAR_1667"/>
<evidence type="ECO:0000313" key="2">
    <source>
        <dbReference type="EMBL" id="AEK37019.1"/>
    </source>
</evidence>
<dbReference type="HOGENOM" id="CLU_114457_0_0_11"/>
<feature type="compositionally biased region" description="Low complexity" evidence="1">
    <location>
        <begin position="48"/>
        <end position="73"/>
    </location>
</feature>
<dbReference type="Proteomes" id="UP000006659">
    <property type="component" value="Chromosome"/>
</dbReference>
<name>G0HEN3_CORVD</name>
<sequence length="208" mass="21690">MTVSSSTLRHQRRNDEHMTKSRLLAATSCAVLLALASCSSDSDKAVPTTSTTSESSSSSTSSITANSMTSETEASAEEQASEKPAEAEPTVIDCLQGVPGPALWTDGTTAFSQDCFDTLTDGRGKYRCPQTDHYVHDLAECGTSSPDPATIPYADGGTCPAALCGYGYDENGNPNPSSGEIQTQGGCEEGYITDPELCAAVGRPIDTQ</sequence>
<dbReference type="STRING" id="858619.CVAR_1667"/>
<evidence type="ECO:0000313" key="3">
    <source>
        <dbReference type="Proteomes" id="UP000006659"/>
    </source>
</evidence>
<dbReference type="eggNOG" id="ENOG5031R2F">
    <property type="taxonomic scope" value="Bacteria"/>
</dbReference>
<dbReference type="EMBL" id="CP002917">
    <property type="protein sequence ID" value="AEK37019.1"/>
    <property type="molecule type" value="Genomic_DNA"/>
</dbReference>